<dbReference type="InterPro" id="IPR025678">
    <property type="entry name" value="Imm3"/>
</dbReference>
<proteinExistence type="predicted"/>
<protein>
    <submittedName>
        <fullName evidence="1">Uncharacterized protein</fullName>
    </submittedName>
</protein>
<gene>
    <name evidence="1" type="ORF">QOZ95_002983</name>
</gene>
<organism evidence="1 2">
    <name type="scientific">Paenibacillus brasilensis</name>
    <dbReference type="NCBI Taxonomy" id="128574"/>
    <lineage>
        <taxon>Bacteria</taxon>
        <taxon>Bacillati</taxon>
        <taxon>Bacillota</taxon>
        <taxon>Bacilli</taxon>
        <taxon>Bacillales</taxon>
        <taxon>Paenibacillaceae</taxon>
        <taxon>Paenibacillus</taxon>
    </lineage>
</organism>
<dbReference type="Proteomes" id="UP001242811">
    <property type="component" value="Unassembled WGS sequence"/>
</dbReference>
<keyword evidence="2" id="KW-1185">Reference proteome</keyword>
<dbReference type="EMBL" id="JAUSWA010000016">
    <property type="protein sequence ID" value="MDQ0494816.1"/>
    <property type="molecule type" value="Genomic_DNA"/>
</dbReference>
<sequence length="229" mass="26896">MKRNYEALFGAFYESYFDFKCERMSNAEALVCTSEAYFDMQKRGEMEKAVIFIAEGRIYLTHSKIFIKSKEKIVDALNSLDLNKLQLETTPDEYQDILERRDMVLDGIESIPVDYSPYTRWYYNEMEEEVKNYFGIIINDMKNASELIEDVMGRFERECRSTLSERIVVKTTLAELLIRHGIKAEGEFLKIKSELEQFDLSEVGQQLTESEKSDLYTRIKEVLSKLKNL</sequence>
<reference evidence="1 2" key="1">
    <citation type="submission" date="2023-07" db="EMBL/GenBank/DDBJ databases">
        <title>Genomic Encyclopedia of Type Strains, Phase IV (KMG-IV): sequencing the most valuable type-strain genomes for metagenomic binning, comparative biology and taxonomic classification.</title>
        <authorList>
            <person name="Goeker M."/>
        </authorList>
    </citation>
    <scope>NUCLEOTIDE SEQUENCE [LARGE SCALE GENOMIC DNA]</scope>
    <source>
        <strain evidence="1 2">DSM 14914</strain>
    </source>
</reference>
<name>A0ABU0L2E8_9BACL</name>
<comment type="caution">
    <text evidence="1">The sequence shown here is derived from an EMBL/GenBank/DDBJ whole genome shotgun (WGS) entry which is preliminary data.</text>
</comment>
<dbReference type="Pfam" id="PF14425">
    <property type="entry name" value="Imm3"/>
    <property type="match status" value="2"/>
</dbReference>
<evidence type="ECO:0000313" key="1">
    <source>
        <dbReference type="EMBL" id="MDQ0494816.1"/>
    </source>
</evidence>
<evidence type="ECO:0000313" key="2">
    <source>
        <dbReference type="Proteomes" id="UP001242811"/>
    </source>
</evidence>
<dbReference type="RefSeq" id="WP_152379077.1">
    <property type="nucleotide sequence ID" value="NZ_CP045298.1"/>
</dbReference>
<accession>A0ABU0L2E8</accession>